<keyword evidence="1 2" id="KW-0694">RNA-binding</keyword>
<dbReference type="Gene3D" id="3.30.70.330">
    <property type="match status" value="1"/>
</dbReference>
<feature type="domain" description="RRM" evidence="4">
    <location>
        <begin position="20"/>
        <end position="89"/>
    </location>
</feature>
<dbReference type="PhylomeDB" id="B4R2L4"/>
<evidence type="ECO:0000259" key="4">
    <source>
        <dbReference type="PROSITE" id="PS50102"/>
    </source>
</evidence>
<protein>
    <submittedName>
        <fullName evidence="5">GD16538</fullName>
    </submittedName>
</protein>
<dbReference type="InterPro" id="IPR012677">
    <property type="entry name" value="Nucleotide-bd_a/b_plait_sf"/>
</dbReference>
<dbReference type="InterPro" id="IPR035979">
    <property type="entry name" value="RBD_domain_sf"/>
</dbReference>
<evidence type="ECO:0000313" key="6">
    <source>
        <dbReference type="Proteomes" id="UP000000304"/>
    </source>
</evidence>
<keyword evidence="6" id="KW-1185">Reference proteome</keyword>
<evidence type="ECO:0000256" key="2">
    <source>
        <dbReference type="PROSITE-ProRule" id="PRU00176"/>
    </source>
</evidence>
<proteinExistence type="predicted"/>
<evidence type="ECO:0000256" key="3">
    <source>
        <dbReference type="SAM" id="MobiDB-lite"/>
    </source>
</evidence>
<dbReference type="OMA" id="HELAYLC"/>
<accession>B4R2L4</accession>
<feature type="region of interest" description="Disordered" evidence="3">
    <location>
        <begin position="95"/>
        <end position="121"/>
    </location>
</feature>
<sequence length="121" mass="13651">MFRNDIAGIELTSGPTGLKSRIIVRNLPDCTRHELAYLCVPFGQILGSLIVNKQGFIQFSKESEATRAINALDQIVFKSKILQVSNASFRSIERSQVQIGSDEDEDDYVQQSENEYYEDDS</sequence>
<dbReference type="AlphaFoldDB" id="B4R2L4"/>
<evidence type="ECO:0000313" key="5">
    <source>
        <dbReference type="EMBL" id="EDX16814.1"/>
    </source>
</evidence>
<dbReference type="PROSITE" id="PS50102">
    <property type="entry name" value="RRM"/>
    <property type="match status" value="1"/>
</dbReference>
<dbReference type="SUPFAM" id="SSF54928">
    <property type="entry name" value="RNA-binding domain, RBD"/>
    <property type="match status" value="1"/>
</dbReference>
<reference evidence="5 6" key="1">
    <citation type="journal article" date="2007" name="Nature">
        <title>Evolution of genes and genomes on the Drosophila phylogeny.</title>
        <authorList>
            <consortium name="Drosophila 12 Genomes Consortium"/>
            <person name="Clark A.G."/>
            <person name="Eisen M.B."/>
            <person name="Smith D.R."/>
            <person name="Bergman C.M."/>
            <person name="Oliver B."/>
            <person name="Markow T.A."/>
            <person name="Kaufman T.C."/>
            <person name="Kellis M."/>
            <person name="Gelbart W."/>
            <person name="Iyer V.N."/>
            <person name="Pollard D.A."/>
            <person name="Sackton T.B."/>
            <person name="Larracuente A.M."/>
            <person name="Singh N.D."/>
            <person name="Abad J.P."/>
            <person name="Abt D.N."/>
            <person name="Adryan B."/>
            <person name="Aguade M."/>
            <person name="Akashi H."/>
            <person name="Anderson W.W."/>
            <person name="Aquadro C.F."/>
            <person name="Ardell D.H."/>
            <person name="Arguello R."/>
            <person name="Artieri C.G."/>
            <person name="Barbash D.A."/>
            <person name="Barker D."/>
            <person name="Barsanti P."/>
            <person name="Batterham P."/>
            <person name="Batzoglou S."/>
            <person name="Begun D."/>
            <person name="Bhutkar A."/>
            <person name="Blanco E."/>
            <person name="Bosak S.A."/>
            <person name="Bradley R.K."/>
            <person name="Brand A.D."/>
            <person name="Brent M.R."/>
            <person name="Brooks A.N."/>
            <person name="Brown R.H."/>
            <person name="Butlin R.K."/>
            <person name="Caggese C."/>
            <person name="Calvi B.R."/>
            <person name="Bernardo de Carvalho A."/>
            <person name="Caspi A."/>
            <person name="Castrezana S."/>
            <person name="Celniker S.E."/>
            <person name="Chang J.L."/>
            <person name="Chapple C."/>
            <person name="Chatterji S."/>
            <person name="Chinwalla A."/>
            <person name="Civetta A."/>
            <person name="Clifton S.W."/>
            <person name="Comeron J.M."/>
            <person name="Costello J.C."/>
            <person name="Coyne J.A."/>
            <person name="Daub J."/>
            <person name="David R.G."/>
            <person name="Delcher A.L."/>
            <person name="Delehaunty K."/>
            <person name="Do C.B."/>
            <person name="Ebling H."/>
            <person name="Edwards K."/>
            <person name="Eickbush T."/>
            <person name="Evans J.D."/>
            <person name="Filipski A."/>
            <person name="Findeiss S."/>
            <person name="Freyhult E."/>
            <person name="Fulton L."/>
            <person name="Fulton R."/>
            <person name="Garcia A.C."/>
            <person name="Gardiner A."/>
            <person name="Garfield D.A."/>
            <person name="Garvin B.E."/>
            <person name="Gibson G."/>
            <person name="Gilbert D."/>
            <person name="Gnerre S."/>
            <person name="Godfrey J."/>
            <person name="Good R."/>
            <person name="Gotea V."/>
            <person name="Gravely B."/>
            <person name="Greenberg A.J."/>
            <person name="Griffiths-Jones S."/>
            <person name="Gross S."/>
            <person name="Guigo R."/>
            <person name="Gustafson E.A."/>
            <person name="Haerty W."/>
            <person name="Hahn M.W."/>
            <person name="Halligan D.L."/>
            <person name="Halpern A.L."/>
            <person name="Halter G.M."/>
            <person name="Han M.V."/>
            <person name="Heger A."/>
            <person name="Hillier L."/>
            <person name="Hinrichs A.S."/>
            <person name="Holmes I."/>
            <person name="Hoskins R.A."/>
            <person name="Hubisz M.J."/>
            <person name="Hultmark D."/>
            <person name="Huntley M.A."/>
            <person name="Jaffe D.B."/>
            <person name="Jagadeeshan S."/>
            <person name="Jeck W.R."/>
            <person name="Johnson J."/>
            <person name="Jones C.D."/>
            <person name="Jordan W.C."/>
            <person name="Karpen G.H."/>
            <person name="Kataoka E."/>
            <person name="Keightley P.D."/>
            <person name="Kheradpour P."/>
            <person name="Kirkness E.F."/>
            <person name="Koerich L.B."/>
            <person name="Kristiansen K."/>
            <person name="Kudrna D."/>
            <person name="Kulathinal R.J."/>
            <person name="Kumar S."/>
            <person name="Kwok R."/>
            <person name="Lander E."/>
            <person name="Langley C.H."/>
            <person name="Lapoint R."/>
            <person name="Lazzaro B.P."/>
            <person name="Lee S.J."/>
            <person name="Levesque L."/>
            <person name="Li R."/>
            <person name="Lin C.F."/>
            <person name="Lin M.F."/>
            <person name="Lindblad-Toh K."/>
            <person name="Llopart A."/>
            <person name="Long M."/>
            <person name="Low L."/>
            <person name="Lozovsky E."/>
            <person name="Lu J."/>
            <person name="Luo M."/>
            <person name="Machado C.A."/>
            <person name="Makalowski W."/>
            <person name="Marzo M."/>
            <person name="Matsuda M."/>
            <person name="Matzkin L."/>
            <person name="McAllister B."/>
            <person name="McBride C.S."/>
            <person name="McKernan B."/>
            <person name="McKernan K."/>
            <person name="Mendez-Lago M."/>
            <person name="Minx P."/>
            <person name="Mollenhauer M.U."/>
            <person name="Montooth K."/>
            <person name="Mount S.M."/>
            <person name="Mu X."/>
            <person name="Myers E."/>
            <person name="Negre B."/>
            <person name="Newfeld S."/>
            <person name="Nielsen R."/>
            <person name="Noor M.A."/>
            <person name="O'Grady P."/>
            <person name="Pachter L."/>
            <person name="Papaceit M."/>
            <person name="Parisi M.J."/>
            <person name="Parisi M."/>
            <person name="Parts L."/>
            <person name="Pedersen J.S."/>
            <person name="Pesole G."/>
            <person name="Phillippy A.M."/>
            <person name="Ponting C.P."/>
            <person name="Pop M."/>
            <person name="Porcelli D."/>
            <person name="Powell J.R."/>
            <person name="Prohaska S."/>
            <person name="Pruitt K."/>
            <person name="Puig M."/>
            <person name="Quesneville H."/>
            <person name="Ram K.R."/>
            <person name="Rand D."/>
            <person name="Rasmussen M.D."/>
            <person name="Reed L.K."/>
            <person name="Reenan R."/>
            <person name="Reily A."/>
            <person name="Remington K.A."/>
            <person name="Rieger T.T."/>
            <person name="Ritchie M.G."/>
            <person name="Robin C."/>
            <person name="Rogers Y.H."/>
            <person name="Rohde C."/>
            <person name="Rozas J."/>
            <person name="Rubenfield M.J."/>
            <person name="Ruiz A."/>
            <person name="Russo S."/>
            <person name="Salzberg S.L."/>
            <person name="Sanchez-Gracia A."/>
            <person name="Saranga D.J."/>
            <person name="Sato H."/>
            <person name="Schaeffer S.W."/>
            <person name="Schatz M.C."/>
            <person name="Schlenke T."/>
            <person name="Schwartz R."/>
            <person name="Segarra C."/>
            <person name="Singh R.S."/>
            <person name="Sirot L."/>
            <person name="Sirota M."/>
            <person name="Sisneros N.B."/>
            <person name="Smith C.D."/>
            <person name="Smith T.F."/>
            <person name="Spieth J."/>
            <person name="Stage D.E."/>
            <person name="Stark A."/>
            <person name="Stephan W."/>
            <person name="Strausberg R.L."/>
            <person name="Strempel S."/>
            <person name="Sturgill D."/>
            <person name="Sutton G."/>
            <person name="Sutton G.G."/>
            <person name="Tao W."/>
            <person name="Teichmann S."/>
            <person name="Tobari Y.N."/>
            <person name="Tomimura Y."/>
            <person name="Tsolas J.M."/>
            <person name="Valente V.L."/>
            <person name="Venter E."/>
            <person name="Venter J.C."/>
            <person name="Vicario S."/>
            <person name="Vieira F.G."/>
            <person name="Vilella A.J."/>
            <person name="Villasante A."/>
            <person name="Walenz B."/>
            <person name="Wang J."/>
            <person name="Wasserman M."/>
            <person name="Watts T."/>
            <person name="Wilson D."/>
            <person name="Wilson R.K."/>
            <person name="Wing R.A."/>
            <person name="Wolfner M.F."/>
            <person name="Wong A."/>
            <person name="Wong G.K."/>
            <person name="Wu C.I."/>
            <person name="Wu G."/>
            <person name="Yamamoto D."/>
            <person name="Yang H.P."/>
            <person name="Yang S.P."/>
            <person name="Yorke J.A."/>
            <person name="Yoshida K."/>
            <person name="Zdobnov E."/>
            <person name="Zhang P."/>
            <person name="Zhang Y."/>
            <person name="Zimin A.V."/>
            <person name="Baldwin J."/>
            <person name="Abdouelleil A."/>
            <person name="Abdulkadir J."/>
            <person name="Abebe A."/>
            <person name="Abera B."/>
            <person name="Abreu J."/>
            <person name="Acer S.C."/>
            <person name="Aftuck L."/>
            <person name="Alexander A."/>
            <person name="An P."/>
            <person name="Anderson E."/>
            <person name="Anderson S."/>
            <person name="Arachi H."/>
            <person name="Azer M."/>
            <person name="Bachantsang P."/>
            <person name="Barry A."/>
            <person name="Bayul T."/>
            <person name="Berlin A."/>
            <person name="Bessette D."/>
            <person name="Bloom T."/>
            <person name="Blye J."/>
            <person name="Boguslavskiy L."/>
            <person name="Bonnet C."/>
            <person name="Boukhgalter B."/>
            <person name="Bourzgui I."/>
            <person name="Brown A."/>
            <person name="Cahill P."/>
            <person name="Channer S."/>
            <person name="Cheshatsang Y."/>
            <person name="Chuda L."/>
            <person name="Citroen M."/>
            <person name="Collymore A."/>
            <person name="Cooke P."/>
            <person name="Costello M."/>
            <person name="D'Aco K."/>
            <person name="Daza R."/>
            <person name="De Haan G."/>
            <person name="DeGray S."/>
            <person name="DeMaso C."/>
            <person name="Dhargay N."/>
            <person name="Dooley K."/>
            <person name="Dooley E."/>
            <person name="Doricent M."/>
            <person name="Dorje P."/>
            <person name="Dorjee K."/>
            <person name="Dupes A."/>
            <person name="Elong R."/>
            <person name="Falk J."/>
            <person name="Farina A."/>
            <person name="Faro S."/>
            <person name="Ferguson D."/>
            <person name="Fisher S."/>
            <person name="Foley C.D."/>
            <person name="Franke A."/>
            <person name="Friedrich D."/>
            <person name="Gadbois L."/>
            <person name="Gearin G."/>
            <person name="Gearin C.R."/>
            <person name="Giannoukos G."/>
            <person name="Goode T."/>
            <person name="Graham J."/>
            <person name="Grandbois E."/>
            <person name="Grewal S."/>
            <person name="Gyaltsen K."/>
            <person name="Hafez N."/>
            <person name="Hagos B."/>
            <person name="Hall J."/>
            <person name="Henson C."/>
            <person name="Hollinger A."/>
            <person name="Honan T."/>
            <person name="Huard M.D."/>
            <person name="Hughes L."/>
            <person name="Hurhula B."/>
            <person name="Husby M.E."/>
            <person name="Kamat A."/>
            <person name="Kanga B."/>
            <person name="Kashin S."/>
            <person name="Khazanovich D."/>
            <person name="Kisner P."/>
            <person name="Lance K."/>
            <person name="Lara M."/>
            <person name="Lee W."/>
            <person name="Lennon N."/>
            <person name="Letendre F."/>
            <person name="LeVine R."/>
            <person name="Lipovsky A."/>
            <person name="Liu X."/>
            <person name="Liu J."/>
            <person name="Liu S."/>
            <person name="Lokyitsang T."/>
            <person name="Lokyitsang Y."/>
            <person name="Lubonja R."/>
            <person name="Lui A."/>
            <person name="MacDonald P."/>
            <person name="Magnisalis V."/>
            <person name="Maru K."/>
            <person name="Matthews C."/>
            <person name="McCusker W."/>
            <person name="McDonough S."/>
            <person name="Mehta T."/>
            <person name="Meldrim J."/>
            <person name="Meneus L."/>
            <person name="Mihai O."/>
            <person name="Mihalev A."/>
            <person name="Mihova T."/>
            <person name="Mittelman R."/>
            <person name="Mlenga V."/>
            <person name="Montmayeur A."/>
            <person name="Mulrain L."/>
            <person name="Navidi A."/>
            <person name="Naylor J."/>
            <person name="Negash T."/>
            <person name="Nguyen T."/>
            <person name="Nguyen N."/>
            <person name="Nicol R."/>
            <person name="Norbu C."/>
            <person name="Norbu N."/>
            <person name="Novod N."/>
            <person name="O'Neill B."/>
            <person name="Osman S."/>
            <person name="Markiewicz E."/>
            <person name="Oyono O.L."/>
            <person name="Patti C."/>
            <person name="Phunkhang P."/>
            <person name="Pierre F."/>
            <person name="Priest M."/>
            <person name="Raghuraman S."/>
            <person name="Rege F."/>
            <person name="Reyes R."/>
            <person name="Rise C."/>
            <person name="Rogov P."/>
            <person name="Ross K."/>
            <person name="Ryan E."/>
            <person name="Settipalli S."/>
            <person name="Shea T."/>
            <person name="Sherpa N."/>
            <person name="Shi L."/>
            <person name="Shih D."/>
            <person name="Sparrow T."/>
            <person name="Spaulding J."/>
            <person name="Stalker J."/>
            <person name="Stange-Thomann N."/>
            <person name="Stavropoulos S."/>
            <person name="Stone C."/>
            <person name="Strader C."/>
            <person name="Tesfaye S."/>
            <person name="Thomson T."/>
            <person name="Thoulutsang Y."/>
            <person name="Thoulutsang D."/>
            <person name="Topham K."/>
            <person name="Topping I."/>
            <person name="Tsamla T."/>
            <person name="Vassiliev H."/>
            <person name="Vo A."/>
            <person name="Wangchuk T."/>
            <person name="Wangdi T."/>
            <person name="Weiand M."/>
            <person name="Wilkinson J."/>
            <person name="Wilson A."/>
            <person name="Yadav S."/>
            <person name="Young G."/>
            <person name="Yu Q."/>
            <person name="Zembek L."/>
            <person name="Zhong D."/>
            <person name="Zimmer A."/>
            <person name="Zwirko Z."/>
            <person name="Jaffe D.B."/>
            <person name="Alvarez P."/>
            <person name="Brockman W."/>
            <person name="Butler J."/>
            <person name="Chin C."/>
            <person name="Gnerre S."/>
            <person name="Grabherr M."/>
            <person name="Kleber M."/>
            <person name="Mauceli E."/>
            <person name="MacCallum I."/>
        </authorList>
    </citation>
    <scope>NUCLEOTIDE SEQUENCE [LARGE SCALE GENOMIC DNA]</scope>
    <source>
        <strain evidence="6">white501</strain>
    </source>
</reference>
<evidence type="ECO:0000256" key="1">
    <source>
        <dbReference type="ARBA" id="ARBA00022884"/>
    </source>
</evidence>
<dbReference type="Proteomes" id="UP000000304">
    <property type="component" value="Chromosome X"/>
</dbReference>
<dbReference type="Pfam" id="PF00076">
    <property type="entry name" value="RRM_1"/>
    <property type="match status" value="1"/>
</dbReference>
<organism evidence="5 6">
    <name type="scientific">Drosophila simulans</name>
    <name type="common">Fruit fly</name>
    <dbReference type="NCBI Taxonomy" id="7240"/>
    <lineage>
        <taxon>Eukaryota</taxon>
        <taxon>Metazoa</taxon>
        <taxon>Ecdysozoa</taxon>
        <taxon>Arthropoda</taxon>
        <taxon>Hexapoda</taxon>
        <taxon>Insecta</taxon>
        <taxon>Pterygota</taxon>
        <taxon>Neoptera</taxon>
        <taxon>Endopterygota</taxon>
        <taxon>Diptera</taxon>
        <taxon>Brachycera</taxon>
        <taxon>Muscomorpha</taxon>
        <taxon>Ephydroidea</taxon>
        <taxon>Drosophilidae</taxon>
        <taxon>Drosophila</taxon>
        <taxon>Sophophora</taxon>
    </lineage>
</organism>
<dbReference type="HOGENOM" id="CLU_116444_0_0_1"/>
<dbReference type="GO" id="GO:0003723">
    <property type="term" value="F:RNA binding"/>
    <property type="evidence" value="ECO:0007669"/>
    <property type="project" value="UniProtKB-UniRule"/>
</dbReference>
<dbReference type="EMBL" id="CM000366">
    <property type="protein sequence ID" value="EDX16814.1"/>
    <property type="molecule type" value="Genomic_DNA"/>
</dbReference>
<dbReference type="InterPro" id="IPR000504">
    <property type="entry name" value="RRM_dom"/>
</dbReference>
<gene>
    <name evidence="5" type="primary">Dsim\GD16538</name>
    <name evidence="5" type="ORF">Dsim_GD16538</name>
</gene>
<name>B4R2L4_DROSI</name>
<dbReference type="Bgee" id="FBgn0188143">
    <property type="expression patterns" value="Expressed in male reproductive system and 2 other cell types or tissues"/>
</dbReference>
<dbReference type="CDD" id="cd00590">
    <property type="entry name" value="RRM_SF"/>
    <property type="match status" value="1"/>
</dbReference>
<dbReference type="OrthoDB" id="1099063at2759"/>
<dbReference type="SMART" id="SM00360">
    <property type="entry name" value="RRM"/>
    <property type="match status" value="1"/>
</dbReference>
<dbReference type="KEGG" id="dsi:Dsimw501_GD16538"/>